<feature type="region of interest" description="Disordered" evidence="1">
    <location>
        <begin position="1"/>
        <end position="52"/>
    </location>
</feature>
<dbReference type="AlphaFoldDB" id="A0A0L0VQR5"/>
<feature type="region of interest" description="Disordered" evidence="1">
    <location>
        <begin position="275"/>
        <end position="301"/>
    </location>
</feature>
<feature type="compositionally biased region" description="Low complexity" evidence="1">
    <location>
        <begin position="196"/>
        <end position="213"/>
    </location>
</feature>
<evidence type="ECO:0000313" key="3">
    <source>
        <dbReference type="Proteomes" id="UP000054564"/>
    </source>
</evidence>
<comment type="caution">
    <text evidence="2">The sequence shown here is derived from an EMBL/GenBank/DDBJ whole genome shotgun (WGS) entry which is preliminary data.</text>
</comment>
<protein>
    <submittedName>
        <fullName evidence="2">Uncharacterized protein</fullName>
    </submittedName>
</protein>
<feature type="compositionally biased region" description="Basic and acidic residues" evidence="1">
    <location>
        <begin position="39"/>
        <end position="48"/>
    </location>
</feature>
<feature type="region of interest" description="Disordered" evidence="1">
    <location>
        <begin position="328"/>
        <end position="350"/>
    </location>
</feature>
<evidence type="ECO:0000313" key="2">
    <source>
        <dbReference type="EMBL" id="KNF01616.1"/>
    </source>
</evidence>
<feature type="region of interest" description="Disordered" evidence="1">
    <location>
        <begin position="368"/>
        <end position="391"/>
    </location>
</feature>
<dbReference type="OrthoDB" id="2507743at2759"/>
<keyword evidence="3" id="KW-1185">Reference proteome</keyword>
<proteinExistence type="predicted"/>
<dbReference type="EMBL" id="AJIL01000028">
    <property type="protein sequence ID" value="KNF01616.1"/>
    <property type="molecule type" value="Genomic_DNA"/>
</dbReference>
<organism evidence="2 3">
    <name type="scientific">Puccinia striiformis f. sp. tritici PST-78</name>
    <dbReference type="NCBI Taxonomy" id="1165861"/>
    <lineage>
        <taxon>Eukaryota</taxon>
        <taxon>Fungi</taxon>
        <taxon>Dikarya</taxon>
        <taxon>Basidiomycota</taxon>
        <taxon>Pucciniomycotina</taxon>
        <taxon>Pucciniomycetes</taxon>
        <taxon>Pucciniales</taxon>
        <taxon>Pucciniaceae</taxon>
        <taxon>Puccinia</taxon>
    </lineage>
</organism>
<dbReference type="Proteomes" id="UP000054564">
    <property type="component" value="Unassembled WGS sequence"/>
</dbReference>
<sequence length="416" mass="47199">MFKLSPAVEREEGEFDEQKNSTCRRKRNRGDSASSVIHAPERSDHPDQESQQSVVRSIHTINTNKHAPPMNYYYRQLTSNITTPTTLAQQHPAKKRRKGVAGAILSTALDAALFTSAIGYAAYQFWRGKDLDEEEEESSIQPSSSPKAILTKSDHHNHHQTLSSPPPPPYEPRQPDVQVAAEPRQPPVQLSRRSLRSTTSRPSSSRPHSSRPTPQEPINFILRPNHHHHHHRHHHQRRESAAHRVLVPTRGSSYRTEVEDDILMGDFVCSLDTYIPSPPEEHYEQDQGNDIDDDEEDDEEMKAFKAQIQGLIQQGQAALASRPTMSYDSINQSTQTPTITSSSSSSDSLVSQHLDYNHHHLNRSVNVSMSSQNHSDSRDHHHPNQQLQKQPVDENVRLLQLALEKAASKPKTNWWE</sequence>
<feature type="region of interest" description="Disordered" evidence="1">
    <location>
        <begin position="134"/>
        <end position="220"/>
    </location>
</feature>
<feature type="compositionally biased region" description="Acidic residues" evidence="1">
    <location>
        <begin position="287"/>
        <end position="300"/>
    </location>
</feature>
<reference evidence="3" key="1">
    <citation type="submission" date="2014-03" db="EMBL/GenBank/DDBJ databases">
        <title>The Genome Sequence of Puccinia striiformis f. sp. tritici PST-78.</title>
        <authorList>
            <consortium name="The Broad Institute Genome Sequencing Platform"/>
            <person name="Cuomo C."/>
            <person name="Hulbert S."/>
            <person name="Chen X."/>
            <person name="Walker B."/>
            <person name="Young S.K."/>
            <person name="Zeng Q."/>
            <person name="Gargeya S."/>
            <person name="Fitzgerald M."/>
            <person name="Haas B."/>
            <person name="Abouelleil A."/>
            <person name="Alvarado L."/>
            <person name="Arachchi H.M."/>
            <person name="Berlin A.M."/>
            <person name="Chapman S.B."/>
            <person name="Goldberg J."/>
            <person name="Griggs A."/>
            <person name="Gujja S."/>
            <person name="Hansen M."/>
            <person name="Howarth C."/>
            <person name="Imamovic A."/>
            <person name="Larimer J."/>
            <person name="McCowan C."/>
            <person name="Montmayeur A."/>
            <person name="Murphy C."/>
            <person name="Neiman D."/>
            <person name="Pearson M."/>
            <person name="Priest M."/>
            <person name="Roberts A."/>
            <person name="Saif S."/>
            <person name="Shea T."/>
            <person name="Sisk P."/>
            <person name="Sykes S."/>
            <person name="Wortman J."/>
            <person name="Nusbaum C."/>
            <person name="Birren B."/>
        </authorList>
    </citation>
    <scope>NUCLEOTIDE SEQUENCE [LARGE SCALE GENOMIC DNA]</scope>
    <source>
        <strain evidence="3">race PST-78</strain>
    </source>
</reference>
<dbReference type="STRING" id="1165861.A0A0L0VQR5"/>
<name>A0A0L0VQR5_9BASI</name>
<gene>
    <name evidence="2" type="ORF">PSTG_05048</name>
</gene>
<accession>A0A0L0VQR5</accession>
<feature type="compositionally biased region" description="Low complexity" evidence="1">
    <location>
        <begin position="329"/>
        <end position="350"/>
    </location>
</feature>
<evidence type="ECO:0000256" key="1">
    <source>
        <dbReference type="SAM" id="MobiDB-lite"/>
    </source>
</evidence>